<keyword evidence="13" id="KW-1185">Reference proteome</keyword>
<dbReference type="Pfam" id="PF21096">
    <property type="entry name" value="RecA_C"/>
    <property type="match status" value="1"/>
</dbReference>
<dbReference type="InterPro" id="IPR027417">
    <property type="entry name" value="P-loop_NTPase"/>
</dbReference>
<organism evidence="12 13">
    <name type="scientific">Lentilactobacillus kosonis</name>
    <dbReference type="NCBI Taxonomy" id="2810561"/>
    <lineage>
        <taxon>Bacteria</taxon>
        <taxon>Bacillati</taxon>
        <taxon>Bacillota</taxon>
        <taxon>Bacilli</taxon>
        <taxon>Lactobacillales</taxon>
        <taxon>Lactobacillaceae</taxon>
        <taxon>Lentilactobacillus</taxon>
    </lineage>
</organism>
<dbReference type="GO" id="GO:0005829">
    <property type="term" value="C:cytosol"/>
    <property type="evidence" value="ECO:0007669"/>
    <property type="project" value="TreeGrafter"/>
</dbReference>
<evidence type="ECO:0000313" key="13">
    <source>
        <dbReference type="Proteomes" id="UP000286974"/>
    </source>
</evidence>
<dbReference type="SUPFAM" id="SSF54752">
    <property type="entry name" value="RecA protein, C-terminal domain"/>
    <property type="match status" value="1"/>
</dbReference>
<protein>
    <recommendedName>
        <fullName evidence="2">Protein RecA</fullName>
    </recommendedName>
</protein>
<evidence type="ECO:0000256" key="10">
    <source>
        <dbReference type="SAM" id="MobiDB-lite"/>
    </source>
</evidence>
<dbReference type="PANTHER" id="PTHR45900">
    <property type="entry name" value="RECA"/>
    <property type="match status" value="1"/>
</dbReference>
<proteinExistence type="inferred from homology"/>
<dbReference type="GO" id="GO:0005524">
    <property type="term" value="F:ATP binding"/>
    <property type="evidence" value="ECO:0007669"/>
    <property type="project" value="UniProtKB-KW"/>
</dbReference>
<dbReference type="AlphaFoldDB" id="A0A401FN37"/>
<name>A0A401FN37_9LACO</name>
<dbReference type="PANTHER" id="PTHR45900:SF1">
    <property type="entry name" value="MITOCHONDRIAL DNA REPAIR PROTEIN RECA HOMOLOG-RELATED"/>
    <property type="match status" value="1"/>
</dbReference>
<dbReference type="GO" id="GO:0008094">
    <property type="term" value="F:ATP-dependent activity, acting on DNA"/>
    <property type="evidence" value="ECO:0007669"/>
    <property type="project" value="InterPro"/>
</dbReference>
<keyword evidence="6" id="KW-0238">DNA-binding</keyword>
<evidence type="ECO:0000256" key="8">
    <source>
        <dbReference type="ARBA" id="ARBA00023204"/>
    </source>
</evidence>
<evidence type="ECO:0000256" key="7">
    <source>
        <dbReference type="ARBA" id="ARBA00023172"/>
    </source>
</evidence>
<dbReference type="PROSITE" id="PS00321">
    <property type="entry name" value="RECA_1"/>
    <property type="match status" value="1"/>
</dbReference>
<keyword evidence="3" id="KW-0547">Nucleotide-binding</keyword>
<evidence type="ECO:0000256" key="9">
    <source>
        <dbReference type="ARBA" id="ARBA00023236"/>
    </source>
</evidence>
<evidence type="ECO:0000256" key="4">
    <source>
        <dbReference type="ARBA" id="ARBA00022763"/>
    </source>
</evidence>
<feature type="compositionally biased region" description="Basic and acidic residues" evidence="10">
    <location>
        <begin position="131"/>
        <end position="144"/>
    </location>
</feature>
<keyword evidence="4" id="KW-0227">DNA damage</keyword>
<dbReference type="GO" id="GO:0006310">
    <property type="term" value="P:DNA recombination"/>
    <property type="evidence" value="ECO:0007669"/>
    <property type="project" value="UniProtKB-KW"/>
</dbReference>
<dbReference type="Proteomes" id="UP000286974">
    <property type="component" value="Unassembled WGS sequence"/>
</dbReference>
<feature type="domain" description="RecA family profile 2" evidence="11">
    <location>
        <begin position="1"/>
        <end position="72"/>
    </location>
</feature>
<dbReference type="Gene3D" id="3.30.250.10">
    <property type="entry name" value="RecA protein, C-terminal domain"/>
    <property type="match status" value="1"/>
</dbReference>
<dbReference type="PROSITE" id="PS50163">
    <property type="entry name" value="RECA_3"/>
    <property type="match status" value="1"/>
</dbReference>
<keyword evidence="5" id="KW-0067">ATP-binding</keyword>
<dbReference type="InterPro" id="IPR013765">
    <property type="entry name" value="DNA_recomb/repair_RecA"/>
</dbReference>
<evidence type="ECO:0000256" key="5">
    <source>
        <dbReference type="ARBA" id="ARBA00022840"/>
    </source>
</evidence>
<dbReference type="GO" id="GO:0009432">
    <property type="term" value="P:SOS response"/>
    <property type="evidence" value="ECO:0007669"/>
    <property type="project" value="UniProtKB-KW"/>
</dbReference>
<comment type="caution">
    <text evidence="12">The sequence shown here is derived from an EMBL/GenBank/DDBJ whole genome shotgun (WGS) entry which is preliminary data.</text>
</comment>
<dbReference type="SUPFAM" id="SSF52540">
    <property type="entry name" value="P-loop containing nucleoside triphosphate hydrolases"/>
    <property type="match status" value="1"/>
</dbReference>
<dbReference type="InterPro" id="IPR049428">
    <property type="entry name" value="RecA-like_N"/>
</dbReference>
<gene>
    <name evidence="12" type="ORF">NBRC111893_1899</name>
</gene>
<evidence type="ECO:0000256" key="6">
    <source>
        <dbReference type="ARBA" id="ARBA00023125"/>
    </source>
</evidence>
<accession>A0A401FN37</accession>
<keyword evidence="7" id="KW-0233">DNA recombination</keyword>
<feature type="compositionally biased region" description="Acidic residues" evidence="10">
    <location>
        <begin position="145"/>
        <end position="156"/>
    </location>
</feature>
<dbReference type="InterPro" id="IPR020587">
    <property type="entry name" value="RecA_monomer-monomer_interface"/>
</dbReference>
<evidence type="ECO:0000256" key="1">
    <source>
        <dbReference type="ARBA" id="ARBA00009391"/>
    </source>
</evidence>
<sequence length="156" mass="17396">MFGNPETTPGGRALKFYSTIRLEVRRAEQIKDGTDIIGNRVRIKVVKNKVAPPFKRAEVDIMYGQGVSQSGELIDMAVEKDIVNKSGSWYSYGEERIGQGRENAKAYLVDHPDVYAEVKTKVRDAYGIPDVDDKASGNKPKTEVVEDESLDLDTDK</sequence>
<dbReference type="GO" id="GO:0003697">
    <property type="term" value="F:single-stranded DNA binding"/>
    <property type="evidence" value="ECO:0007669"/>
    <property type="project" value="InterPro"/>
</dbReference>
<dbReference type="InterPro" id="IPR020584">
    <property type="entry name" value="DNA_recomb/repair_RecA_CS"/>
</dbReference>
<feature type="region of interest" description="Disordered" evidence="10">
    <location>
        <begin position="127"/>
        <end position="156"/>
    </location>
</feature>
<dbReference type="Pfam" id="PF00154">
    <property type="entry name" value="RecA_N"/>
    <property type="match status" value="1"/>
</dbReference>
<dbReference type="EMBL" id="BEXA01000004">
    <property type="protein sequence ID" value="GAY73753.1"/>
    <property type="molecule type" value="Genomic_DNA"/>
</dbReference>
<comment type="similarity">
    <text evidence="1">Belongs to the RecA family.</text>
</comment>
<evidence type="ECO:0000256" key="3">
    <source>
        <dbReference type="ARBA" id="ARBA00022741"/>
    </source>
</evidence>
<dbReference type="PRINTS" id="PR00142">
    <property type="entry name" value="RECA"/>
</dbReference>
<evidence type="ECO:0000256" key="2">
    <source>
        <dbReference type="ARBA" id="ARBA00015553"/>
    </source>
</evidence>
<dbReference type="GO" id="GO:0006281">
    <property type="term" value="P:DNA repair"/>
    <property type="evidence" value="ECO:0007669"/>
    <property type="project" value="UniProtKB-KW"/>
</dbReference>
<keyword evidence="9" id="KW-0742">SOS response</keyword>
<dbReference type="InterPro" id="IPR023400">
    <property type="entry name" value="RecA_C_sf"/>
</dbReference>
<dbReference type="Gene3D" id="3.40.50.300">
    <property type="entry name" value="P-loop containing nucleotide triphosphate hydrolases"/>
    <property type="match status" value="1"/>
</dbReference>
<evidence type="ECO:0000313" key="12">
    <source>
        <dbReference type="EMBL" id="GAY73753.1"/>
    </source>
</evidence>
<reference evidence="12 13" key="1">
    <citation type="submission" date="2017-11" db="EMBL/GenBank/DDBJ databases">
        <title>Draft Genome Sequence of Lactobacillus curieae NBRC 111893 isolated from Koso, a Japanese sugar-Vegetable Fermented Beverage.</title>
        <authorList>
            <person name="Chiou T.Y."/>
            <person name="Oshima K."/>
            <person name="Suda W."/>
            <person name="Hattori M."/>
            <person name="Takahashi T."/>
        </authorList>
    </citation>
    <scope>NUCLEOTIDE SEQUENCE [LARGE SCALE GENOMIC DNA]</scope>
    <source>
        <strain evidence="12 13">NBRC111893</strain>
    </source>
</reference>
<dbReference type="InterPro" id="IPR049261">
    <property type="entry name" value="RecA-like_C"/>
</dbReference>
<keyword evidence="8" id="KW-0234">DNA repair</keyword>
<evidence type="ECO:0000259" key="11">
    <source>
        <dbReference type="PROSITE" id="PS50163"/>
    </source>
</evidence>